<evidence type="ECO:0000256" key="2">
    <source>
        <dbReference type="ARBA" id="ARBA00022475"/>
    </source>
</evidence>
<feature type="transmembrane region" description="Helical" evidence="6">
    <location>
        <begin position="197"/>
        <end position="218"/>
    </location>
</feature>
<evidence type="ECO:0000256" key="3">
    <source>
        <dbReference type="ARBA" id="ARBA00022692"/>
    </source>
</evidence>
<gene>
    <name evidence="7" type="ORF">MEUPH1_LOCUS13942</name>
</gene>
<comment type="function">
    <text evidence="6">Gustatory receptor which mediates acceptance or avoidance behavior, depending on its substrates.</text>
</comment>
<comment type="similarity">
    <text evidence="6">Belongs to the insect chemoreceptor superfamily. Gustatory receptor (GR) family.</text>
</comment>
<dbReference type="Pfam" id="PF08395">
    <property type="entry name" value="7tm_7"/>
    <property type="match status" value="1"/>
</dbReference>
<keyword evidence="6" id="KW-0675">Receptor</keyword>
<feature type="transmembrane region" description="Helical" evidence="6">
    <location>
        <begin position="64"/>
        <end position="86"/>
    </location>
</feature>
<dbReference type="InterPro" id="IPR013604">
    <property type="entry name" value="7TM_chemorcpt"/>
</dbReference>
<evidence type="ECO:0000256" key="1">
    <source>
        <dbReference type="ARBA" id="ARBA00004651"/>
    </source>
</evidence>
<organism evidence="7 8">
    <name type="scientific">Macrosiphum euphorbiae</name>
    <name type="common">potato aphid</name>
    <dbReference type="NCBI Taxonomy" id="13131"/>
    <lineage>
        <taxon>Eukaryota</taxon>
        <taxon>Metazoa</taxon>
        <taxon>Ecdysozoa</taxon>
        <taxon>Arthropoda</taxon>
        <taxon>Hexapoda</taxon>
        <taxon>Insecta</taxon>
        <taxon>Pterygota</taxon>
        <taxon>Neoptera</taxon>
        <taxon>Paraneoptera</taxon>
        <taxon>Hemiptera</taxon>
        <taxon>Sternorrhyncha</taxon>
        <taxon>Aphidomorpha</taxon>
        <taxon>Aphidoidea</taxon>
        <taxon>Aphididae</taxon>
        <taxon>Macrosiphini</taxon>
        <taxon>Macrosiphum</taxon>
    </lineage>
</organism>
<comment type="subcellular location">
    <subcellularLocation>
        <location evidence="1 6">Cell membrane</location>
        <topology evidence="1 6">Multi-pass membrane protein</topology>
    </subcellularLocation>
</comment>
<dbReference type="AlphaFoldDB" id="A0AAV0WRZ3"/>
<protein>
    <recommendedName>
        <fullName evidence="6">Gustatory receptor</fullName>
    </recommendedName>
</protein>
<keyword evidence="6" id="KW-0807">Transducer</keyword>
<dbReference type="GO" id="GO:0005886">
    <property type="term" value="C:plasma membrane"/>
    <property type="evidence" value="ECO:0007669"/>
    <property type="project" value="UniProtKB-SubCell"/>
</dbReference>
<evidence type="ECO:0000313" key="8">
    <source>
        <dbReference type="Proteomes" id="UP001160148"/>
    </source>
</evidence>
<evidence type="ECO:0000256" key="6">
    <source>
        <dbReference type="RuleBase" id="RU363108"/>
    </source>
</evidence>
<dbReference type="GO" id="GO:0050909">
    <property type="term" value="P:sensory perception of taste"/>
    <property type="evidence" value="ECO:0007669"/>
    <property type="project" value="InterPro"/>
</dbReference>
<dbReference type="EMBL" id="CARXXK010000002">
    <property type="protein sequence ID" value="CAI6358431.1"/>
    <property type="molecule type" value="Genomic_DNA"/>
</dbReference>
<keyword evidence="5 6" id="KW-0472">Membrane</keyword>
<keyword evidence="8" id="KW-1185">Reference proteome</keyword>
<evidence type="ECO:0000313" key="7">
    <source>
        <dbReference type="EMBL" id="CAI6358431.1"/>
    </source>
</evidence>
<keyword evidence="2 6" id="KW-1003">Cell membrane</keyword>
<keyword evidence="3 6" id="KW-0812">Transmembrane</keyword>
<dbReference type="GO" id="GO:0007165">
    <property type="term" value="P:signal transduction"/>
    <property type="evidence" value="ECO:0007669"/>
    <property type="project" value="UniProtKB-KW"/>
</dbReference>
<name>A0AAV0WRZ3_9HEMI</name>
<feature type="transmembrane region" description="Helical" evidence="6">
    <location>
        <begin position="7"/>
        <end position="29"/>
    </location>
</feature>
<dbReference type="Proteomes" id="UP001160148">
    <property type="component" value="Unassembled WGS sequence"/>
</dbReference>
<feature type="transmembrane region" description="Helical" evidence="6">
    <location>
        <begin position="163"/>
        <end position="185"/>
    </location>
</feature>
<feature type="transmembrane region" description="Helical" evidence="6">
    <location>
        <begin position="98"/>
        <end position="121"/>
    </location>
</feature>
<evidence type="ECO:0000256" key="4">
    <source>
        <dbReference type="ARBA" id="ARBA00022989"/>
    </source>
</evidence>
<evidence type="ECO:0000256" key="5">
    <source>
        <dbReference type="ARBA" id="ARBA00023136"/>
    </source>
</evidence>
<comment type="caution">
    <text evidence="6">Lacks conserved residue(s) required for the propagation of feature annotation.</text>
</comment>
<accession>A0AAV0WRZ3</accession>
<keyword evidence="4 6" id="KW-1133">Transmembrane helix</keyword>
<sequence length="296" mass="34718">MTELTSLILLSCYELTVIGKFICIIWRMFFDNSLSTVLTTLETVHEKLIRLNVDGLKKIKNINWISISIIIVNIMVILITTTIWMIMHKHILQIKNVVTIVVLNTCQCFCFCEYILLISYMKWMIYIINEQIPERKSCLSTFRDMYLEVIECLHQVNRSIYGVPAIVGFIGANVAEIILTIYGRLLFPRDHVNYNHLVISFMALLMRTVNIIVLYTIGDATEKEVNRMSLVLHRRSLIEKNPRIKRQIKFFLLRRLHEHFHFELYGMCHVNISQLFSLSNKAVGYLVIQVLFKLNK</sequence>
<proteinExistence type="inferred from homology"/>
<comment type="caution">
    <text evidence="7">The sequence shown here is derived from an EMBL/GenBank/DDBJ whole genome shotgun (WGS) entry which is preliminary data.</text>
</comment>
<reference evidence="7 8" key="1">
    <citation type="submission" date="2023-01" db="EMBL/GenBank/DDBJ databases">
        <authorList>
            <person name="Whitehead M."/>
        </authorList>
    </citation>
    <scope>NUCLEOTIDE SEQUENCE [LARGE SCALE GENOMIC DNA]</scope>
</reference>